<dbReference type="Pfam" id="PF00919">
    <property type="entry name" value="UPF0004"/>
    <property type="match status" value="1"/>
</dbReference>
<evidence type="ECO:0000256" key="8">
    <source>
        <dbReference type="ARBA" id="ARBA00023014"/>
    </source>
</evidence>
<keyword evidence="6" id="KW-0479">Metal-binding</keyword>
<dbReference type="InterPro" id="IPR058240">
    <property type="entry name" value="rSAM_sf"/>
</dbReference>
<keyword evidence="7" id="KW-0408">Iron</keyword>
<feature type="domain" description="Radical SAM core" evidence="10">
    <location>
        <begin position="134"/>
        <end position="361"/>
    </location>
</feature>
<sequence length="443" mass="51758">MIKYTIVSLGCPKNLVDSERLVAIMESYGMIRTDVWEEANILLINSCSFIFNALEELNCLLADVINATEKDITKIVVTGCVMNRGYEQLKDYYPEVDAWIPLKDFAAFENYLRENILPSLETPKRLSYTQRVHLEDGNYVYLRIADGCNNKCSYCMIPYIRGKQVSEPIETLIEEAKSMQEYGRELILIAQDTCSYGTDIYGKKALPELIEALHNQTDYDWIRILYLHPDNFELQWTELWKKFPKLLPYFDVPIQQVSPKIIKAMNRRKSYQELKELFFHIQQEIPNAVFRTTLMVDYPNETKEDLELLEKFLSEIPFLQGGVFAYSPEAKDLKDNIYDEFDWKKSKKLMFAWEDKFYQIRNQLLEKYVGTIQSALIEDYDPYSEQYVGRLWFQAPEIDGCVYIDKLPADNNSLVEVEIVDVIGNEVMSIFHSNIKSNKGITK</sequence>
<keyword evidence="5" id="KW-0949">S-adenosyl-L-methionine</keyword>
<dbReference type="AlphaFoldDB" id="B0VJ72"/>
<evidence type="ECO:0000313" key="11">
    <source>
        <dbReference type="EMBL" id="CAO81283.1"/>
    </source>
</evidence>
<dbReference type="Gene3D" id="2.40.50.140">
    <property type="entry name" value="Nucleic acid-binding proteins"/>
    <property type="match status" value="1"/>
</dbReference>
<keyword evidence="4" id="KW-0808">Transferase</keyword>
<evidence type="ECO:0000259" key="10">
    <source>
        <dbReference type="PROSITE" id="PS51918"/>
    </source>
</evidence>
<keyword evidence="8" id="KW-0411">Iron-sulfur</keyword>
<dbReference type="eggNOG" id="COG0621">
    <property type="taxonomic scope" value="Bacteria"/>
</dbReference>
<dbReference type="InterPro" id="IPR005840">
    <property type="entry name" value="Ribosomal_uS12_MeSTrfase_RimO"/>
</dbReference>
<dbReference type="SFLD" id="SFLDS00029">
    <property type="entry name" value="Radical_SAM"/>
    <property type="match status" value="1"/>
</dbReference>
<dbReference type="OrthoDB" id="9805215at2"/>
<keyword evidence="12" id="KW-1185">Reference proteome</keyword>
<dbReference type="Pfam" id="PF04055">
    <property type="entry name" value="Radical_SAM"/>
    <property type="match status" value="1"/>
</dbReference>
<dbReference type="InterPro" id="IPR023404">
    <property type="entry name" value="rSAM_horseshoe"/>
</dbReference>
<evidence type="ECO:0000256" key="6">
    <source>
        <dbReference type="ARBA" id="ARBA00022723"/>
    </source>
</evidence>
<dbReference type="PROSITE" id="PS01278">
    <property type="entry name" value="MTTASE_RADICAL"/>
    <property type="match status" value="1"/>
</dbReference>
<dbReference type="GO" id="GO:0035599">
    <property type="term" value="F:aspartic acid methylthiotransferase activity"/>
    <property type="evidence" value="ECO:0007669"/>
    <property type="project" value="TreeGrafter"/>
</dbReference>
<evidence type="ECO:0000256" key="5">
    <source>
        <dbReference type="ARBA" id="ARBA00022691"/>
    </source>
</evidence>
<evidence type="ECO:0000259" key="9">
    <source>
        <dbReference type="PROSITE" id="PS51449"/>
    </source>
</evidence>
<keyword evidence="3" id="KW-0963">Cytoplasm</keyword>
<dbReference type="GO" id="GO:0046872">
    <property type="term" value="F:metal ion binding"/>
    <property type="evidence" value="ECO:0007669"/>
    <property type="project" value="UniProtKB-KW"/>
</dbReference>
<evidence type="ECO:0000256" key="1">
    <source>
        <dbReference type="ARBA" id="ARBA00001966"/>
    </source>
</evidence>
<dbReference type="InterPro" id="IPR038135">
    <property type="entry name" value="Methylthiotransferase_N_sf"/>
</dbReference>
<dbReference type="InterPro" id="IPR006638">
    <property type="entry name" value="Elp3/MiaA/NifB-like_rSAM"/>
</dbReference>
<protein>
    <submittedName>
        <fullName evidence="11">2-alkenal reductase</fullName>
        <ecNumber evidence="11">1.3.1.74</ecNumber>
    </submittedName>
</protein>
<dbReference type="InterPro" id="IPR005839">
    <property type="entry name" value="Methylthiotransferase"/>
</dbReference>
<dbReference type="KEGG" id="caci:CLOAM1431"/>
<dbReference type="HOGENOM" id="CLU_018697_0_1_0"/>
<feature type="domain" description="MTTase N-terminal" evidence="9">
    <location>
        <begin position="2"/>
        <end position="117"/>
    </location>
</feature>
<dbReference type="GO" id="GO:0005829">
    <property type="term" value="C:cytosol"/>
    <property type="evidence" value="ECO:0007669"/>
    <property type="project" value="TreeGrafter"/>
</dbReference>
<dbReference type="GO" id="GO:0006400">
    <property type="term" value="P:tRNA modification"/>
    <property type="evidence" value="ECO:0007669"/>
    <property type="project" value="InterPro"/>
</dbReference>
<dbReference type="STRING" id="459349.CLOAM1431"/>
<dbReference type="CDD" id="cd01335">
    <property type="entry name" value="Radical_SAM"/>
    <property type="match status" value="1"/>
</dbReference>
<evidence type="ECO:0000256" key="7">
    <source>
        <dbReference type="ARBA" id="ARBA00023004"/>
    </source>
</evidence>
<dbReference type="Proteomes" id="UP000002019">
    <property type="component" value="Chromosome"/>
</dbReference>
<evidence type="ECO:0000256" key="3">
    <source>
        <dbReference type="ARBA" id="ARBA00022490"/>
    </source>
</evidence>
<dbReference type="InterPro" id="IPR013848">
    <property type="entry name" value="Methylthiotransferase_N"/>
</dbReference>
<dbReference type="Pfam" id="PF18693">
    <property type="entry name" value="TRAM_2"/>
    <property type="match status" value="1"/>
</dbReference>
<dbReference type="RefSeq" id="WP_015425141.1">
    <property type="nucleotide sequence ID" value="NC_020449.1"/>
</dbReference>
<keyword evidence="2" id="KW-0004">4Fe-4S</keyword>
<organism evidence="11 12">
    <name type="scientific">Cloacimonas acidaminovorans (strain Evry)</name>
    <dbReference type="NCBI Taxonomy" id="459349"/>
    <lineage>
        <taxon>Bacteria</taxon>
        <taxon>Pseudomonadati</taxon>
        <taxon>Candidatus Cloacimonadota</taxon>
        <taxon>Candidatus Cloacimonadia</taxon>
        <taxon>Candidatus Cloacimonadales</taxon>
        <taxon>Candidatus Cloacimonadaceae</taxon>
        <taxon>Candidatus Cloacimonas</taxon>
    </lineage>
</organism>
<dbReference type="EC" id="1.3.1.74" evidence="11"/>
<dbReference type="PANTHER" id="PTHR43837">
    <property type="entry name" value="RIBOSOMAL PROTEIN S12 METHYLTHIOTRANSFERASE RIMO"/>
    <property type="match status" value="1"/>
</dbReference>
<gene>
    <name evidence="11" type="ordered locus">CLOAM1431</name>
</gene>
<dbReference type="GO" id="GO:0032440">
    <property type="term" value="F:2-alkenal reductase [NAD(P)H] activity"/>
    <property type="evidence" value="ECO:0007669"/>
    <property type="project" value="UniProtKB-EC"/>
</dbReference>
<dbReference type="InterPro" id="IPR007197">
    <property type="entry name" value="rSAM"/>
</dbReference>
<dbReference type="Gene3D" id="3.40.50.12160">
    <property type="entry name" value="Methylthiotransferase, N-terminal domain"/>
    <property type="match status" value="1"/>
</dbReference>
<dbReference type="SMART" id="SM00729">
    <property type="entry name" value="Elp3"/>
    <property type="match status" value="1"/>
</dbReference>
<evidence type="ECO:0000313" key="12">
    <source>
        <dbReference type="Proteomes" id="UP000002019"/>
    </source>
</evidence>
<dbReference type="EMBL" id="CU466930">
    <property type="protein sequence ID" value="CAO81283.1"/>
    <property type="molecule type" value="Genomic_DNA"/>
</dbReference>
<dbReference type="PROSITE" id="PS51449">
    <property type="entry name" value="MTTASE_N"/>
    <property type="match status" value="1"/>
</dbReference>
<evidence type="ECO:0000256" key="2">
    <source>
        <dbReference type="ARBA" id="ARBA00022485"/>
    </source>
</evidence>
<proteinExistence type="predicted"/>
<dbReference type="GO" id="GO:0051539">
    <property type="term" value="F:4 iron, 4 sulfur cluster binding"/>
    <property type="evidence" value="ECO:0007669"/>
    <property type="project" value="UniProtKB-KW"/>
</dbReference>
<accession>B0VJ72</accession>
<name>B0VJ72_CLOAI</name>
<comment type="cofactor">
    <cofactor evidence="1">
        <name>[4Fe-4S] cluster</name>
        <dbReference type="ChEBI" id="CHEBI:49883"/>
    </cofactor>
</comment>
<reference evidence="11 12" key="1">
    <citation type="journal article" date="2008" name="J. Bacteriol.">
        <title>'Candidatus Cloacamonas acidaminovorans': genome sequence reconstruction provides a first glimpse of a new bacterial division.</title>
        <authorList>
            <person name="Pelletier E."/>
            <person name="Kreimeyer A."/>
            <person name="Bocs S."/>
            <person name="Rouy Z."/>
            <person name="Gyapay G."/>
            <person name="Chouari R."/>
            <person name="Riviere D."/>
            <person name="Ganesan A."/>
            <person name="Daegelen P."/>
            <person name="Sghir A."/>
            <person name="Cohen G.N."/>
            <person name="Medigue C."/>
            <person name="Weissenbach J."/>
            <person name="Le Paslier D."/>
        </authorList>
    </citation>
    <scope>NUCLEOTIDE SEQUENCE [LARGE SCALE GENOMIC DNA]</scope>
    <source>
        <strain evidence="12">Evry</strain>
    </source>
</reference>
<dbReference type="PROSITE" id="PS51918">
    <property type="entry name" value="RADICAL_SAM"/>
    <property type="match status" value="1"/>
</dbReference>
<dbReference type="NCBIfam" id="TIGR00089">
    <property type="entry name" value="MiaB/RimO family radical SAM methylthiotransferase"/>
    <property type="match status" value="1"/>
</dbReference>
<dbReference type="Gene3D" id="3.80.30.20">
    <property type="entry name" value="tm_1862 like domain"/>
    <property type="match status" value="1"/>
</dbReference>
<dbReference type="InterPro" id="IPR012340">
    <property type="entry name" value="NA-bd_OB-fold"/>
</dbReference>
<dbReference type="InterPro" id="IPR002792">
    <property type="entry name" value="TRAM_dom"/>
</dbReference>
<evidence type="ECO:0000256" key="4">
    <source>
        <dbReference type="ARBA" id="ARBA00022679"/>
    </source>
</evidence>
<keyword evidence="11" id="KW-0560">Oxidoreductase</keyword>
<dbReference type="PANTHER" id="PTHR43837:SF1">
    <property type="entry name" value="RIBOSOMAL PROTEIN US12 METHYLTHIOTRANSFERASE RIMO"/>
    <property type="match status" value="1"/>
</dbReference>
<dbReference type="InterPro" id="IPR020612">
    <property type="entry name" value="Methylthiotransferase_CS"/>
</dbReference>
<dbReference type="SUPFAM" id="SSF102114">
    <property type="entry name" value="Radical SAM enzymes"/>
    <property type="match status" value="1"/>
</dbReference>
<dbReference type="SFLD" id="SFLDG01082">
    <property type="entry name" value="B12-binding_domain_containing"/>
    <property type="match status" value="1"/>
</dbReference>